<evidence type="ECO:0000313" key="2">
    <source>
        <dbReference type="Proteomes" id="UP000280696"/>
    </source>
</evidence>
<reference evidence="1 2" key="1">
    <citation type="submission" date="2018-09" db="EMBL/GenBank/DDBJ databases">
        <title>Murine metabolic-syndrome-specific gut microbial biobank.</title>
        <authorList>
            <person name="Liu C."/>
        </authorList>
    </citation>
    <scope>NUCLEOTIDE SEQUENCE [LARGE SCALE GENOMIC DNA]</scope>
    <source>
        <strain evidence="1 2">0.1xD8-82</strain>
    </source>
</reference>
<evidence type="ECO:0000313" key="1">
    <source>
        <dbReference type="EMBL" id="RKI89508.1"/>
    </source>
</evidence>
<accession>A0A3A9AE18</accession>
<dbReference type="EMBL" id="RAYQ01000022">
    <property type="protein sequence ID" value="RKI89508.1"/>
    <property type="molecule type" value="Genomic_DNA"/>
</dbReference>
<dbReference type="OrthoDB" id="9791640at2"/>
<proteinExistence type="predicted"/>
<dbReference type="Pfam" id="PF14076">
    <property type="entry name" value="DUF4258"/>
    <property type="match status" value="1"/>
</dbReference>
<keyword evidence="2" id="KW-1185">Reference proteome</keyword>
<comment type="caution">
    <text evidence="1">The sequence shown here is derived from an EMBL/GenBank/DDBJ whole genome shotgun (WGS) entry which is preliminary data.</text>
</comment>
<organism evidence="1 2">
    <name type="scientific">Parablautia intestinalis</name>
    <dbReference type="NCBI Taxonomy" id="2320100"/>
    <lineage>
        <taxon>Bacteria</taxon>
        <taxon>Bacillati</taxon>
        <taxon>Bacillota</taxon>
        <taxon>Clostridia</taxon>
        <taxon>Lachnospirales</taxon>
        <taxon>Lachnospiraceae</taxon>
        <taxon>Parablautia</taxon>
    </lineage>
</organism>
<name>A0A3A9AE18_9FIRM</name>
<dbReference type="InterPro" id="IPR025354">
    <property type="entry name" value="DUF4258"/>
</dbReference>
<sequence length="105" mass="12153">MALLINDLRKLCTDDTIIMTAHVIKRCKERNIDSDSIIKVIMQGEIIKQYEDDKPFPSCLLLGMSINDKYLHVVVASDNINLHIITAYYPSIDEWEPDFKTRKGR</sequence>
<gene>
    <name evidence="1" type="ORF">D7V94_18070</name>
</gene>
<protein>
    <submittedName>
        <fullName evidence="1">DUF4258 domain-containing protein</fullName>
    </submittedName>
</protein>
<dbReference type="Proteomes" id="UP000280696">
    <property type="component" value="Unassembled WGS sequence"/>
</dbReference>
<dbReference type="AlphaFoldDB" id="A0A3A9AE18"/>